<feature type="compositionally biased region" description="Basic residues" evidence="1">
    <location>
        <begin position="86"/>
        <end position="99"/>
    </location>
</feature>
<organism evidence="3">
    <name type="scientific">Pseudo-nitzschia australis</name>
    <dbReference type="NCBI Taxonomy" id="44445"/>
    <lineage>
        <taxon>Eukaryota</taxon>
        <taxon>Sar</taxon>
        <taxon>Stramenopiles</taxon>
        <taxon>Ochrophyta</taxon>
        <taxon>Bacillariophyta</taxon>
        <taxon>Bacillariophyceae</taxon>
        <taxon>Bacillariophycidae</taxon>
        <taxon>Bacillariales</taxon>
        <taxon>Bacillariaceae</taxon>
        <taxon>Pseudo-nitzschia</taxon>
    </lineage>
</organism>
<evidence type="ECO:0000256" key="1">
    <source>
        <dbReference type="SAM" id="MobiDB-lite"/>
    </source>
</evidence>
<dbReference type="EMBL" id="HBIX01029631">
    <property type="protein sequence ID" value="CAE0727096.1"/>
    <property type="molecule type" value="Transcribed_RNA"/>
</dbReference>
<feature type="region of interest" description="Disordered" evidence="1">
    <location>
        <begin position="348"/>
        <end position="373"/>
    </location>
</feature>
<reference evidence="3" key="1">
    <citation type="submission" date="2021-01" db="EMBL/GenBank/DDBJ databases">
        <authorList>
            <person name="Corre E."/>
            <person name="Pelletier E."/>
            <person name="Niang G."/>
            <person name="Scheremetjew M."/>
            <person name="Finn R."/>
            <person name="Kale V."/>
            <person name="Holt S."/>
            <person name="Cochrane G."/>
            <person name="Meng A."/>
            <person name="Brown T."/>
            <person name="Cohen L."/>
        </authorList>
    </citation>
    <scope>NUCLEOTIDE SEQUENCE</scope>
    <source>
        <strain evidence="3">10249 10 AB</strain>
    </source>
</reference>
<feature type="transmembrane region" description="Helical" evidence="2">
    <location>
        <begin position="471"/>
        <end position="492"/>
    </location>
</feature>
<accession>A0A7S4AUA5</accession>
<evidence type="ECO:0000313" key="3">
    <source>
        <dbReference type="EMBL" id="CAE0727096.1"/>
    </source>
</evidence>
<feature type="compositionally biased region" description="Polar residues" evidence="1">
    <location>
        <begin position="156"/>
        <end position="167"/>
    </location>
</feature>
<feature type="compositionally biased region" description="Basic residues" evidence="1">
    <location>
        <begin position="141"/>
        <end position="151"/>
    </location>
</feature>
<dbReference type="AlphaFoldDB" id="A0A7S4AUA5"/>
<keyword evidence="2" id="KW-1133">Transmembrane helix</keyword>
<feature type="region of interest" description="Disordered" evidence="1">
    <location>
        <begin position="1"/>
        <end position="333"/>
    </location>
</feature>
<feature type="compositionally biased region" description="Low complexity" evidence="1">
    <location>
        <begin position="191"/>
        <end position="209"/>
    </location>
</feature>
<feature type="compositionally biased region" description="Polar residues" evidence="1">
    <location>
        <begin position="289"/>
        <end position="299"/>
    </location>
</feature>
<name>A0A7S4AUA5_9STRA</name>
<feature type="transmembrane region" description="Helical" evidence="2">
    <location>
        <begin position="512"/>
        <end position="532"/>
    </location>
</feature>
<gene>
    <name evidence="3" type="ORF">PAUS00366_LOCUS19856</name>
</gene>
<feature type="compositionally biased region" description="Basic residues" evidence="1">
    <location>
        <begin position="44"/>
        <end position="65"/>
    </location>
</feature>
<evidence type="ECO:0000256" key="2">
    <source>
        <dbReference type="SAM" id="Phobius"/>
    </source>
</evidence>
<proteinExistence type="predicted"/>
<feature type="transmembrane region" description="Helical" evidence="2">
    <location>
        <begin position="539"/>
        <end position="559"/>
    </location>
</feature>
<feature type="compositionally biased region" description="Basic and acidic residues" evidence="1">
    <location>
        <begin position="241"/>
        <end position="253"/>
    </location>
</feature>
<protein>
    <submittedName>
        <fullName evidence="3">Uncharacterized protein</fullName>
    </submittedName>
</protein>
<feature type="compositionally biased region" description="Low complexity" evidence="1">
    <location>
        <begin position="25"/>
        <end position="43"/>
    </location>
</feature>
<sequence>MVQEHRSAAADQQQSSPGKERTNHVVESTKSSSTSTPPELSSHSKSKSKSKSRSKSKTAKKKKMTKHDDDPSSTLTRNVQSTNSKPKTKSSKTKKKKKKSLDNGESLDRTFSTYSDHVPVAKSTKSALSVPLAPSAQTKTKNTKTKKKKIAKSLDKANTNETNLTRTKSFERDKSPKRNVKRSKSFDEVGSFNFFPSSESESQSQSQPPTDKNPSRGSALCKNDGRCRERGSPSPRRGKGRERGPPLGDRETTRSTSRSRSVDLERINSFDSKGSGSRGRRRSGDETYPIQSRTSNGFSYTVPPSILRKSSHGRGVLNHSSHHTLSSYSQHKPRVSVHLTPDDLYSGFASDTESDAGDDDDDDNSFGIARVGEKSRKELPRTLVRSISKSMKHGIHSFMTMDMSGHSRGLGTGSSHHTNDLSRVGIQSTRILPKTEKPKFEGESRFIGALRYIHILAPYPNEGPIKKKIRIVTWLALFFDFLNALVAIITYGGETTQCCGESIMSAFGGFDWDKTILIATTLYMFLIFLEVLPVMRDVFPFNLFNPFIGFLITFAVFFSDSIMEAAIMWTIEALAVGCEVFSYRLRIQLFGEHKVHLKQSKREIQELRKIKRKAKDRSENGTVLTRTRSDDLLNIDLECDSFEGDDSFCVDEMEFQNNSADIRTIMSRSAHTTASDIGDLRETRLLRERRQLINSQAEDERELHYHLIGVSINVFLVILSLLMIVIIAKNGGMCIKGMKFGNIFKNDQLEKCYMYKTCENPSDCEEYCPRDGNGELSADSQCYYPYGTGK</sequence>
<keyword evidence="2" id="KW-0472">Membrane</keyword>
<feature type="transmembrane region" description="Helical" evidence="2">
    <location>
        <begin position="705"/>
        <end position="728"/>
    </location>
</feature>
<feature type="compositionally biased region" description="Acidic residues" evidence="1">
    <location>
        <begin position="352"/>
        <end position="364"/>
    </location>
</feature>
<keyword evidence="2" id="KW-0812">Transmembrane</keyword>